<reference evidence="2 3" key="1">
    <citation type="submission" date="2015-09" db="EMBL/GenBank/DDBJ databases">
        <title>Host preference determinants of Valsa canker pathogens revealed by comparative genomics.</title>
        <authorList>
            <person name="Yin Z."/>
            <person name="Huang L."/>
        </authorList>
    </citation>
    <scope>NUCLEOTIDE SEQUENCE [LARGE SCALE GENOMIC DNA]</scope>
    <source>
        <strain evidence="2 3">YSFL</strain>
    </source>
</reference>
<dbReference type="Proteomes" id="UP000284375">
    <property type="component" value="Unassembled WGS sequence"/>
</dbReference>
<gene>
    <name evidence="2" type="ORF">VSDG_02971</name>
</gene>
<evidence type="ECO:0000256" key="1">
    <source>
        <dbReference type="SAM" id="SignalP"/>
    </source>
</evidence>
<dbReference type="EMBL" id="LJZO01000010">
    <property type="protein sequence ID" value="ROV99829.1"/>
    <property type="molecule type" value="Genomic_DNA"/>
</dbReference>
<feature type="signal peptide" evidence="1">
    <location>
        <begin position="1"/>
        <end position="18"/>
    </location>
</feature>
<evidence type="ECO:0000313" key="2">
    <source>
        <dbReference type="EMBL" id="ROV99829.1"/>
    </source>
</evidence>
<organism evidence="2 3">
    <name type="scientific">Cytospora chrysosperma</name>
    <name type="common">Cytospora canker fungus</name>
    <name type="synonym">Sphaeria chrysosperma</name>
    <dbReference type="NCBI Taxonomy" id="252740"/>
    <lineage>
        <taxon>Eukaryota</taxon>
        <taxon>Fungi</taxon>
        <taxon>Dikarya</taxon>
        <taxon>Ascomycota</taxon>
        <taxon>Pezizomycotina</taxon>
        <taxon>Sordariomycetes</taxon>
        <taxon>Sordariomycetidae</taxon>
        <taxon>Diaporthales</taxon>
        <taxon>Cytosporaceae</taxon>
        <taxon>Cytospora</taxon>
    </lineage>
</organism>
<proteinExistence type="predicted"/>
<dbReference type="OrthoDB" id="2218962at2759"/>
<accession>A0A423W8Z9</accession>
<comment type="caution">
    <text evidence="2">The sequence shown here is derived from an EMBL/GenBank/DDBJ whole genome shotgun (WGS) entry which is preliminary data.</text>
</comment>
<feature type="chain" id="PRO_5018994647" evidence="1">
    <location>
        <begin position="19"/>
        <end position="172"/>
    </location>
</feature>
<keyword evidence="1" id="KW-0732">Signal</keyword>
<evidence type="ECO:0000313" key="3">
    <source>
        <dbReference type="Proteomes" id="UP000284375"/>
    </source>
</evidence>
<sequence>MVCYITILVAALIMPALATASCHLKNQLSDSDPPPKLKPELCVSQGEGSWTFAMDVHEIDVPTFNSGSPWTGLVSGNSFIIYDNDCTAKGGYSPAAEGNDCGIPFVIDEDFLPYVLTIKEINTDVGDPRFKFAYANGQYSIGENGCACKDVSHDLEAEQACKCAFPLEGEPS</sequence>
<name>A0A423W8Z9_CYTCH</name>
<dbReference type="STRING" id="252740.A0A423W8Z9"/>
<dbReference type="AlphaFoldDB" id="A0A423W8Z9"/>
<keyword evidence="3" id="KW-1185">Reference proteome</keyword>
<protein>
    <submittedName>
        <fullName evidence="2">Uncharacterized protein</fullName>
    </submittedName>
</protein>